<keyword evidence="2" id="KW-1185">Reference proteome</keyword>
<reference evidence="2" key="1">
    <citation type="journal article" date="2023" name="Mol. Phylogenet. Evol.">
        <title>Genome-scale phylogeny and comparative genomics of the fungal order Sordariales.</title>
        <authorList>
            <person name="Hensen N."/>
            <person name="Bonometti L."/>
            <person name="Westerberg I."/>
            <person name="Brannstrom I.O."/>
            <person name="Guillou S."/>
            <person name="Cros-Aarteil S."/>
            <person name="Calhoun S."/>
            <person name="Haridas S."/>
            <person name="Kuo A."/>
            <person name="Mondo S."/>
            <person name="Pangilinan J."/>
            <person name="Riley R."/>
            <person name="LaButti K."/>
            <person name="Andreopoulos B."/>
            <person name="Lipzen A."/>
            <person name="Chen C."/>
            <person name="Yan M."/>
            <person name="Daum C."/>
            <person name="Ng V."/>
            <person name="Clum A."/>
            <person name="Steindorff A."/>
            <person name="Ohm R.A."/>
            <person name="Martin F."/>
            <person name="Silar P."/>
            <person name="Natvig D.O."/>
            <person name="Lalanne C."/>
            <person name="Gautier V."/>
            <person name="Ament-Velasquez S.L."/>
            <person name="Kruys A."/>
            <person name="Hutchinson M.I."/>
            <person name="Powell A.J."/>
            <person name="Barry K."/>
            <person name="Miller A.N."/>
            <person name="Grigoriev I.V."/>
            <person name="Debuchy R."/>
            <person name="Gladieux P."/>
            <person name="Hiltunen Thoren M."/>
            <person name="Johannesson H."/>
        </authorList>
    </citation>
    <scope>NUCLEOTIDE SEQUENCE [LARGE SCALE GENOMIC DNA]</scope>
    <source>
        <strain evidence="2">CBS 340.73</strain>
    </source>
</reference>
<evidence type="ECO:0000313" key="2">
    <source>
        <dbReference type="Proteomes" id="UP001303473"/>
    </source>
</evidence>
<accession>A0AAN6RYC8</accession>
<protein>
    <submittedName>
        <fullName evidence="1">Uncharacterized protein</fullName>
    </submittedName>
</protein>
<comment type="caution">
    <text evidence="1">The sequence shown here is derived from an EMBL/GenBank/DDBJ whole genome shotgun (WGS) entry which is preliminary data.</text>
</comment>
<proteinExistence type="predicted"/>
<dbReference type="EMBL" id="MU854081">
    <property type="protein sequence ID" value="KAK3933740.1"/>
    <property type="molecule type" value="Genomic_DNA"/>
</dbReference>
<sequence>MNDIEPLLDSGKSSTPYVFCVADGGYIGMVPHLSRVGDTICLIHGLEVPYVLRDVRFDAMQLTQALGLDMRYASIVMATGGERSWDYGRTSAGAGG</sequence>
<dbReference type="Pfam" id="PF26639">
    <property type="entry name" value="Het-6_barrel"/>
    <property type="match status" value="1"/>
</dbReference>
<dbReference type="AlphaFoldDB" id="A0AAN6RYC8"/>
<name>A0AAN6RYC8_9PEZI</name>
<evidence type="ECO:0000313" key="1">
    <source>
        <dbReference type="EMBL" id="KAK3933740.1"/>
    </source>
</evidence>
<gene>
    <name evidence="1" type="ORF">QBC46DRAFT_401377</name>
</gene>
<organism evidence="1 2">
    <name type="scientific">Diplogelasinospora grovesii</name>
    <dbReference type="NCBI Taxonomy" id="303347"/>
    <lineage>
        <taxon>Eukaryota</taxon>
        <taxon>Fungi</taxon>
        <taxon>Dikarya</taxon>
        <taxon>Ascomycota</taxon>
        <taxon>Pezizomycotina</taxon>
        <taxon>Sordariomycetes</taxon>
        <taxon>Sordariomycetidae</taxon>
        <taxon>Sordariales</taxon>
        <taxon>Diplogelasinosporaceae</taxon>
        <taxon>Diplogelasinospora</taxon>
    </lineage>
</organism>
<dbReference type="Proteomes" id="UP001303473">
    <property type="component" value="Unassembled WGS sequence"/>
</dbReference>